<gene>
    <name evidence="1" type="primary">NCL1_17209</name>
    <name evidence="1" type="ORF">TNCT_340181</name>
</gene>
<keyword evidence="2" id="KW-1185">Reference proteome</keyword>
<dbReference type="Proteomes" id="UP000887116">
    <property type="component" value="Unassembled WGS sequence"/>
</dbReference>
<organism evidence="1 2">
    <name type="scientific">Trichonephila clavata</name>
    <name type="common">Joro spider</name>
    <name type="synonym">Nephila clavata</name>
    <dbReference type="NCBI Taxonomy" id="2740835"/>
    <lineage>
        <taxon>Eukaryota</taxon>
        <taxon>Metazoa</taxon>
        <taxon>Ecdysozoa</taxon>
        <taxon>Arthropoda</taxon>
        <taxon>Chelicerata</taxon>
        <taxon>Arachnida</taxon>
        <taxon>Araneae</taxon>
        <taxon>Araneomorphae</taxon>
        <taxon>Entelegynae</taxon>
        <taxon>Araneoidea</taxon>
        <taxon>Nephilidae</taxon>
        <taxon>Trichonephila</taxon>
    </lineage>
</organism>
<dbReference type="OrthoDB" id="6435886at2759"/>
<accession>A0A8X6KVR9</accession>
<protein>
    <submittedName>
        <fullName evidence="1">Uncharacterized protein</fullName>
    </submittedName>
</protein>
<evidence type="ECO:0000313" key="1">
    <source>
        <dbReference type="EMBL" id="GFQ88370.1"/>
    </source>
</evidence>
<dbReference type="EMBL" id="BMAO01023384">
    <property type="protein sequence ID" value="GFQ88370.1"/>
    <property type="molecule type" value="Genomic_DNA"/>
</dbReference>
<reference evidence="1" key="1">
    <citation type="submission" date="2020-07" db="EMBL/GenBank/DDBJ databases">
        <title>Multicomponent nature underlies the extraordinary mechanical properties of spider dragline silk.</title>
        <authorList>
            <person name="Kono N."/>
            <person name="Nakamura H."/>
            <person name="Mori M."/>
            <person name="Yoshida Y."/>
            <person name="Ohtoshi R."/>
            <person name="Malay A.D."/>
            <person name="Moran D.A.P."/>
            <person name="Tomita M."/>
            <person name="Numata K."/>
            <person name="Arakawa K."/>
        </authorList>
    </citation>
    <scope>NUCLEOTIDE SEQUENCE</scope>
</reference>
<comment type="caution">
    <text evidence="1">The sequence shown here is derived from an EMBL/GenBank/DDBJ whole genome shotgun (WGS) entry which is preliminary data.</text>
</comment>
<name>A0A8X6KVR9_TRICU</name>
<evidence type="ECO:0000313" key="2">
    <source>
        <dbReference type="Proteomes" id="UP000887116"/>
    </source>
</evidence>
<proteinExistence type="predicted"/>
<sequence length="118" mass="13426">MNGIKLNYILNQEITRNRHAEGQVAESRIRLYLLKLISDRDWGADANTHQTTYISLVRPILEYEIPIYACSSKSNLNKLEGVQLSSTRTFSGFLLSYPKDIVPVPPIVEKILLPVKIL</sequence>
<dbReference type="AlphaFoldDB" id="A0A8X6KVR9"/>